<name>A0A381NF64_9ZZZZ</name>
<dbReference type="Pfam" id="PF00156">
    <property type="entry name" value="Pribosyltran"/>
    <property type="match status" value="1"/>
</dbReference>
<sequence>MGTIYDRYINRVNPHVVGVYRGSLGMAAHLSNLLECPMSIIKFQHMDGNDKKAEWVLNLTEDKSIRDKPQFFPYLIVVDDIYDTGTTFRAIKELPEFHNNPDYSLMALFGNKNDDGVHFLNEQLYRWIVFPWERITGGL</sequence>
<dbReference type="CDD" id="cd06223">
    <property type="entry name" value="PRTases_typeI"/>
    <property type="match status" value="1"/>
</dbReference>
<dbReference type="AlphaFoldDB" id="A0A381NF64"/>
<dbReference type="SUPFAM" id="SSF53271">
    <property type="entry name" value="PRTase-like"/>
    <property type="match status" value="1"/>
</dbReference>
<dbReference type="InterPro" id="IPR000836">
    <property type="entry name" value="PRTase_dom"/>
</dbReference>
<dbReference type="InterPro" id="IPR029057">
    <property type="entry name" value="PRTase-like"/>
</dbReference>
<proteinExistence type="predicted"/>
<protein>
    <recommendedName>
        <fullName evidence="1">Phosphoribosyltransferase domain-containing protein</fullName>
    </recommendedName>
</protein>
<feature type="domain" description="Phosphoribosyltransferase" evidence="1">
    <location>
        <begin position="7"/>
        <end position="94"/>
    </location>
</feature>
<gene>
    <name evidence="2" type="ORF">METZ01_LOCUS6011</name>
</gene>
<dbReference type="EMBL" id="UINC01000317">
    <property type="protein sequence ID" value="SUZ53157.1"/>
    <property type="molecule type" value="Genomic_DNA"/>
</dbReference>
<dbReference type="Gene3D" id="3.40.50.2020">
    <property type="match status" value="1"/>
</dbReference>
<accession>A0A381NF64</accession>
<evidence type="ECO:0000313" key="2">
    <source>
        <dbReference type="EMBL" id="SUZ53157.1"/>
    </source>
</evidence>
<evidence type="ECO:0000259" key="1">
    <source>
        <dbReference type="Pfam" id="PF00156"/>
    </source>
</evidence>
<organism evidence="2">
    <name type="scientific">marine metagenome</name>
    <dbReference type="NCBI Taxonomy" id="408172"/>
    <lineage>
        <taxon>unclassified sequences</taxon>
        <taxon>metagenomes</taxon>
        <taxon>ecological metagenomes</taxon>
    </lineage>
</organism>
<reference evidence="2" key="1">
    <citation type="submission" date="2018-05" db="EMBL/GenBank/DDBJ databases">
        <authorList>
            <person name="Lanie J.A."/>
            <person name="Ng W.-L."/>
            <person name="Kazmierczak K.M."/>
            <person name="Andrzejewski T.M."/>
            <person name="Davidsen T.M."/>
            <person name="Wayne K.J."/>
            <person name="Tettelin H."/>
            <person name="Glass J.I."/>
            <person name="Rusch D."/>
            <person name="Podicherti R."/>
            <person name="Tsui H.-C.T."/>
            <person name="Winkler M.E."/>
        </authorList>
    </citation>
    <scope>NUCLEOTIDE SEQUENCE</scope>
</reference>